<dbReference type="Proteomes" id="UP000075714">
    <property type="component" value="Unassembled WGS sequence"/>
</dbReference>
<comment type="caution">
    <text evidence="2">The sequence shown here is derived from an EMBL/GenBank/DDBJ whole genome shotgun (WGS) entry which is preliminary data.</text>
</comment>
<dbReference type="AlphaFoldDB" id="A0A150GC61"/>
<feature type="region of interest" description="Disordered" evidence="1">
    <location>
        <begin position="17"/>
        <end position="67"/>
    </location>
</feature>
<evidence type="ECO:0000256" key="1">
    <source>
        <dbReference type="SAM" id="MobiDB-lite"/>
    </source>
</evidence>
<keyword evidence="3" id="KW-1185">Reference proteome</keyword>
<protein>
    <submittedName>
        <fullName evidence="2">Uncharacterized protein</fullName>
    </submittedName>
</protein>
<sequence>MDGTQVAFDALVKASGAGSGAAAGGAGSGAAAAGAGGAGSGAAAAGAGGAGDSGGRAARGGDGGSDDEVDNGVEVIIAKELSHVRLLAPDTYFEGMPAGRYRVEWELRVLPFSNAGLEEDLVFRAQRWGEKGGHGPLLQSAMAYPEVRGREGTGWFTYLVGGRELFMVGAGEKDIKVRVWLEAAGRAWKCGIMFREVRFVQQERE</sequence>
<name>A0A150GC61_GONPE</name>
<organism evidence="2 3">
    <name type="scientific">Gonium pectorale</name>
    <name type="common">Green alga</name>
    <dbReference type="NCBI Taxonomy" id="33097"/>
    <lineage>
        <taxon>Eukaryota</taxon>
        <taxon>Viridiplantae</taxon>
        <taxon>Chlorophyta</taxon>
        <taxon>core chlorophytes</taxon>
        <taxon>Chlorophyceae</taxon>
        <taxon>CS clade</taxon>
        <taxon>Chlamydomonadales</taxon>
        <taxon>Volvocaceae</taxon>
        <taxon>Gonium</taxon>
    </lineage>
</organism>
<evidence type="ECO:0000313" key="2">
    <source>
        <dbReference type="EMBL" id="KXZ47145.1"/>
    </source>
</evidence>
<feature type="compositionally biased region" description="Gly residues" evidence="1">
    <location>
        <begin position="17"/>
        <end position="63"/>
    </location>
</feature>
<accession>A0A150GC61</accession>
<reference evidence="3" key="1">
    <citation type="journal article" date="2016" name="Nat. Commun.">
        <title>The Gonium pectorale genome demonstrates co-option of cell cycle regulation during the evolution of multicellularity.</title>
        <authorList>
            <person name="Hanschen E.R."/>
            <person name="Marriage T.N."/>
            <person name="Ferris P.J."/>
            <person name="Hamaji T."/>
            <person name="Toyoda A."/>
            <person name="Fujiyama A."/>
            <person name="Neme R."/>
            <person name="Noguchi H."/>
            <person name="Minakuchi Y."/>
            <person name="Suzuki M."/>
            <person name="Kawai-Toyooka H."/>
            <person name="Smith D.R."/>
            <person name="Sparks H."/>
            <person name="Anderson J."/>
            <person name="Bakaric R."/>
            <person name="Luria V."/>
            <person name="Karger A."/>
            <person name="Kirschner M.W."/>
            <person name="Durand P.M."/>
            <person name="Michod R.E."/>
            <person name="Nozaki H."/>
            <person name="Olson B.J."/>
        </authorList>
    </citation>
    <scope>NUCLEOTIDE SEQUENCE [LARGE SCALE GENOMIC DNA]</scope>
    <source>
        <strain evidence="3">NIES-2863</strain>
    </source>
</reference>
<evidence type="ECO:0000313" key="3">
    <source>
        <dbReference type="Proteomes" id="UP000075714"/>
    </source>
</evidence>
<gene>
    <name evidence="2" type="ORF">GPECTOR_37g150</name>
</gene>
<proteinExistence type="predicted"/>
<dbReference type="EMBL" id="LSYV01000038">
    <property type="protein sequence ID" value="KXZ47145.1"/>
    <property type="molecule type" value="Genomic_DNA"/>
</dbReference>